<comment type="caution">
    <text evidence="1">The sequence shown here is derived from an EMBL/GenBank/DDBJ whole genome shotgun (WGS) entry which is preliminary data.</text>
</comment>
<accession>A0A8S3BLJ1</accession>
<evidence type="ECO:0000313" key="1">
    <source>
        <dbReference type="EMBL" id="CAF4828111.1"/>
    </source>
</evidence>
<sequence>MSVPLPHCLGVDTGFLTSI</sequence>
<name>A0A8S3BLJ1_9BILA</name>
<organism evidence="1 2">
    <name type="scientific">Rotaria magnacalcarata</name>
    <dbReference type="NCBI Taxonomy" id="392030"/>
    <lineage>
        <taxon>Eukaryota</taxon>
        <taxon>Metazoa</taxon>
        <taxon>Spiralia</taxon>
        <taxon>Gnathifera</taxon>
        <taxon>Rotifera</taxon>
        <taxon>Eurotatoria</taxon>
        <taxon>Bdelloidea</taxon>
        <taxon>Philodinida</taxon>
        <taxon>Philodinidae</taxon>
        <taxon>Rotaria</taxon>
    </lineage>
</organism>
<reference evidence="1" key="1">
    <citation type="submission" date="2021-02" db="EMBL/GenBank/DDBJ databases">
        <authorList>
            <person name="Nowell W R."/>
        </authorList>
    </citation>
    <scope>NUCLEOTIDE SEQUENCE</scope>
</reference>
<feature type="non-terminal residue" evidence="1">
    <location>
        <position position="19"/>
    </location>
</feature>
<gene>
    <name evidence="1" type="ORF">GIL414_LOCUS48326</name>
</gene>
<dbReference type="EMBL" id="CAJOBJ010156264">
    <property type="protein sequence ID" value="CAF4828111.1"/>
    <property type="molecule type" value="Genomic_DNA"/>
</dbReference>
<proteinExistence type="predicted"/>
<dbReference type="Proteomes" id="UP000681720">
    <property type="component" value="Unassembled WGS sequence"/>
</dbReference>
<protein>
    <submittedName>
        <fullName evidence="1">Uncharacterized protein</fullName>
    </submittedName>
</protein>
<dbReference type="AlphaFoldDB" id="A0A8S3BLJ1"/>
<feature type="non-terminal residue" evidence="1">
    <location>
        <position position="1"/>
    </location>
</feature>
<evidence type="ECO:0000313" key="2">
    <source>
        <dbReference type="Proteomes" id="UP000681720"/>
    </source>
</evidence>